<dbReference type="GO" id="GO:0006633">
    <property type="term" value="P:fatty acid biosynthetic process"/>
    <property type="evidence" value="ECO:0007669"/>
    <property type="project" value="UniProtKB-KW"/>
</dbReference>
<evidence type="ECO:0000256" key="13">
    <source>
        <dbReference type="RuleBase" id="RU365063"/>
    </source>
</evidence>
<evidence type="ECO:0000259" key="14">
    <source>
        <dbReference type="PROSITE" id="PS50975"/>
    </source>
</evidence>
<evidence type="ECO:0000256" key="6">
    <source>
        <dbReference type="ARBA" id="ARBA00022723"/>
    </source>
</evidence>
<dbReference type="OrthoDB" id="9807469at2"/>
<keyword evidence="13" id="KW-0276">Fatty acid metabolism</keyword>
<dbReference type="GO" id="GO:0005524">
    <property type="term" value="F:ATP binding"/>
    <property type="evidence" value="ECO:0007669"/>
    <property type="project" value="UniProtKB-UniRule"/>
</dbReference>
<keyword evidence="13" id="KW-0443">Lipid metabolism</keyword>
<dbReference type="GO" id="GO:0046872">
    <property type="term" value="F:metal ion binding"/>
    <property type="evidence" value="ECO:0007669"/>
    <property type="project" value="UniProtKB-KW"/>
</dbReference>
<keyword evidence="13" id="KW-0444">Lipid biosynthesis</keyword>
<evidence type="ECO:0000256" key="10">
    <source>
        <dbReference type="ARBA" id="ARBA00023267"/>
    </source>
</evidence>
<evidence type="ECO:0000313" key="17">
    <source>
        <dbReference type="Proteomes" id="UP000005540"/>
    </source>
</evidence>
<dbReference type="Pfam" id="PF00289">
    <property type="entry name" value="Biotin_carb_N"/>
    <property type="match status" value="1"/>
</dbReference>
<dbReference type="Gene3D" id="3.30.470.20">
    <property type="entry name" value="ATP-grasp fold, B domain"/>
    <property type="match status" value="1"/>
</dbReference>
<dbReference type="SUPFAM" id="SSF56059">
    <property type="entry name" value="Glutathione synthetase ATP-binding domain-like"/>
    <property type="match status" value="1"/>
</dbReference>
<dbReference type="EC" id="6.3.4.14" evidence="4 13"/>
<accession>C4FM57</accession>
<comment type="subunit">
    <text evidence="3 13">Acetyl-CoA carboxylase is a heterohexamer of biotin carboxyl carrier protein, biotin carboxylase and the two subunits of carboxyl transferase in a 2:2 complex.</text>
</comment>
<gene>
    <name evidence="16" type="primary">accC</name>
    <name evidence="16" type="ORF">SULYE_1661</name>
</gene>
<keyword evidence="10 13" id="KW-0092">Biotin</keyword>
<dbReference type="InterPro" id="IPR005482">
    <property type="entry name" value="Biotin_COase_C"/>
</dbReference>
<dbReference type="InterPro" id="IPR051602">
    <property type="entry name" value="ACC_Biotin_Carboxylase"/>
</dbReference>
<dbReference type="SMART" id="SM00878">
    <property type="entry name" value="Biotin_carb_C"/>
    <property type="match status" value="1"/>
</dbReference>
<evidence type="ECO:0000313" key="16">
    <source>
        <dbReference type="EMBL" id="EEP59842.1"/>
    </source>
</evidence>
<comment type="pathway">
    <text evidence="2 13">Lipid metabolism; malonyl-CoA biosynthesis; malonyl-CoA from acetyl-CoA: step 1/1.</text>
</comment>
<dbReference type="GO" id="GO:0004075">
    <property type="term" value="F:biotin carboxylase activity"/>
    <property type="evidence" value="ECO:0007669"/>
    <property type="project" value="UniProtKB-EC"/>
</dbReference>
<dbReference type="PROSITE" id="PS50975">
    <property type="entry name" value="ATP_GRASP"/>
    <property type="match status" value="1"/>
</dbReference>
<dbReference type="EMBL" id="ABZS01000210">
    <property type="protein sequence ID" value="EEP59842.1"/>
    <property type="molecule type" value="Genomic_DNA"/>
</dbReference>
<evidence type="ECO:0000256" key="9">
    <source>
        <dbReference type="ARBA" id="ARBA00022842"/>
    </source>
</evidence>
<dbReference type="SUPFAM" id="SSF52440">
    <property type="entry name" value="PreATP-grasp domain"/>
    <property type="match status" value="1"/>
</dbReference>
<evidence type="ECO:0000256" key="2">
    <source>
        <dbReference type="ARBA" id="ARBA00004956"/>
    </source>
</evidence>
<feature type="domain" description="ATP-grasp" evidence="14">
    <location>
        <begin position="123"/>
        <end position="319"/>
    </location>
</feature>
<reference evidence="16 17" key="1">
    <citation type="submission" date="2009-04" db="EMBL/GenBank/DDBJ databases">
        <authorList>
            <person name="Reysenbach A.-L."/>
            <person name="Heidelberg J.F."/>
            <person name="Nelson W.C."/>
        </authorList>
    </citation>
    <scope>NUCLEOTIDE SEQUENCE [LARGE SCALE GENOMIC DNA]</scope>
    <source>
        <strain evidence="16 17">SS-5</strain>
    </source>
</reference>
<keyword evidence="9" id="KW-0460">Magnesium</keyword>
<dbReference type="SUPFAM" id="SSF51246">
    <property type="entry name" value="Rudiment single hybrid motif"/>
    <property type="match status" value="1"/>
</dbReference>
<dbReference type="PANTHER" id="PTHR48095:SF2">
    <property type="entry name" value="BIOTIN CARBOXYLASE, CHLOROPLASTIC"/>
    <property type="match status" value="1"/>
</dbReference>
<comment type="function">
    <text evidence="1 13">This protein is a component of the acetyl coenzyme A carboxylase complex; first, biotin carboxylase catalyzes the carboxylation of the carrier protein and then the transcarboxylase transfers the carboxyl group to form malonyl-CoA.</text>
</comment>
<evidence type="ECO:0000256" key="3">
    <source>
        <dbReference type="ARBA" id="ARBA00011750"/>
    </source>
</evidence>
<dbReference type="InterPro" id="IPR011764">
    <property type="entry name" value="Biotin_carboxylation_dom"/>
</dbReference>
<protein>
    <recommendedName>
        <fullName evidence="4 13">Biotin carboxylase</fullName>
        <ecNumber evidence="4 13">6.3.4.14</ecNumber>
    </recommendedName>
    <alternativeName>
        <fullName evidence="13">Acetyl-coenzyme A carboxylase biotin carboxylase subunit A</fullName>
    </alternativeName>
</protein>
<dbReference type="InterPro" id="IPR005479">
    <property type="entry name" value="CPAse_ATP-bd"/>
</dbReference>
<dbReference type="InterPro" id="IPR005481">
    <property type="entry name" value="BC-like_N"/>
</dbReference>
<name>C4FM57_9AQUI</name>
<evidence type="ECO:0000256" key="8">
    <source>
        <dbReference type="ARBA" id="ARBA00022840"/>
    </source>
</evidence>
<feature type="domain" description="Biotin carboxylation" evidence="15">
    <location>
        <begin position="4"/>
        <end position="447"/>
    </location>
</feature>
<evidence type="ECO:0000256" key="11">
    <source>
        <dbReference type="ARBA" id="ARBA00048600"/>
    </source>
</evidence>
<dbReference type="NCBIfam" id="TIGR00514">
    <property type="entry name" value="accC"/>
    <property type="match status" value="1"/>
</dbReference>
<dbReference type="Pfam" id="PF02786">
    <property type="entry name" value="CPSase_L_D2"/>
    <property type="match status" value="1"/>
</dbReference>
<evidence type="ECO:0000256" key="4">
    <source>
        <dbReference type="ARBA" id="ARBA00013263"/>
    </source>
</evidence>
<evidence type="ECO:0000256" key="7">
    <source>
        <dbReference type="ARBA" id="ARBA00022741"/>
    </source>
</evidence>
<proteinExistence type="predicted"/>
<dbReference type="PROSITE" id="PS50979">
    <property type="entry name" value="BC"/>
    <property type="match status" value="1"/>
</dbReference>
<sequence length="451" mass="50119">MLKKIKRILIANRGEIAVRAIRSIKELGGESIAVYSEGDKDCIHKDLADISVCIGPANATKSYLNIPALLSAIDLTHADAVYPGYGFLAENPTFAAICERSNIKFIGPSSETIKLTGDKAQAREAAKKAGVPIIPGSPPVEELKEALEISSEIGYPVLIKAAAGGGGRGMRVAHNEQELARLLPLAQREAESSFGDRRVYIEKFIENPKHIEIQILADEFGNVIHLGERECSVQRRHQKLIEESPSPFIDEKIRREMGEAAVKFAKAVNFTGAGTVEFIVDKNKNFYFIEMNGRIQVEHPVTEMVTGVDIVSWQLKIADGQKLTIKQEEIKPNGHAIEFRINAEDPISFVPQPGKIEKLYLPGGYGVRVDTHIYQGYTIPPYYDSLMAKLIVWGKTREEAIERGKRALKEFIIEGLKTTIPFHLKMLEHPEFIKGTYTTSLVDKEFLGIKV</sequence>
<keyword evidence="6" id="KW-0479">Metal-binding</keyword>
<dbReference type="InterPro" id="IPR011761">
    <property type="entry name" value="ATP-grasp"/>
</dbReference>
<dbReference type="NCBIfam" id="NF006367">
    <property type="entry name" value="PRK08591.1"/>
    <property type="match status" value="1"/>
</dbReference>
<dbReference type="InterPro" id="IPR004549">
    <property type="entry name" value="Acetyl_CoA_COase_biotin_COase"/>
</dbReference>
<keyword evidence="13" id="KW-0275">Fatty acid biosynthesis</keyword>
<dbReference type="InterPro" id="IPR011054">
    <property type="entry name" value="Rudment_hybrid_motif"/>
</dbReference>
<evidence type="ECO:0000256" key="1">
    <source>
        <dbReference type="ARBA" id="ARBA00003761"/>
    </source>
</evidence>
<comment type="catalytic activity">
    <reaction evidence="11 13">
        <text>N(6)-biotinyl-L-lysyl-[protein] + hydrogencarbonate + ATP = N(6)-carboxybiotinyl-L-lysyl-[protein] + ADP + phosphate + H(+)</text>
        <dbReference type="Rhea" id="RHEA:13501"/>
        <dbReference type="Rhea" id="RHEA-COMP:10505"/>
        <dbReference type="Rhea" id="RHEA-COMP:10506"/>
        <dbReference type="ChEBI" id="CHEBI:15378"/>
        <dbReference type="ChEBI" id="CHEBI:17544"/>
        <dbReference type="ChEBI" id="CHEBI:30616"/>
        <dbReference type="ChEBI" id="CHEBI:43474"/>
        <dbReference type="ChEBI" id="CHEBI:83144"/>
        <dbReference type="ChEBI" id="CHEBI:83145"/>
        <dbReference type="ChEBI" id="CHEBI:456216"/>
        <dbReference type="EC" id="6.3.4.14"/>
    </reaction>
</comment>
<dbReference type="FunFam" id="3.30.1490.20:FF:000018">
    <property type="entry name" value="Biotin carboxylase"/>
    <property type="match status" value="1"/>
</dbReference>
<organism evidence="16 17">
    <name type="scientific">Sulfurihydrogenibium yellowstonense SS-5</name>
    <dbReference type="NCBI Taxonomy" id="432331"/>
    <lineage>
        <taxon>Bacteria</taxon>
        <taxon>Pseudomonadati</taxon>
        <taxon>Aquificota</taxon>
        <taxon>Aquificia</taxon>
        <taxon>Aquificales</taxon>
        <taxon>Hydrogenothermaceae</taxon>
        <taxon>Sulfurihydrogenibium</taxon>
    </lineage>
</organism>
<dbReference type="FunFam" id="3.40.50.20:FF:000010">
    <property type="entry name" value="Propionyl-CoA carboxylase subunit alpha"/>
    <property type="match status" value="1"/>
</dbReference>
<dbReference type="Proteomes" id="UP000005540">
    <property type="component" value="Unassembled WGS sequence"/>
</dbReference>
<keyword evidence="8 12" id="KW-0067">ATP-binding</keyword>
<evidence type="ECO:0000256" key="5">
    <source>
        <dbReference type="ARBA" id="ARBA00022598"/>
    </source>
</evidence>
<keyword evidence="5 13" id="KW-0436">Ligase</keyword>
<keyword evidence="7 12" id="KW-0547">Nucleotide-binding</keyword>
<dbReference type="RefSeq" id="WP_007548163.1">
    <property type="nucleotide sequence ID" value="NZ_ABZS01000210.1"/>
</dbReference>
<dbReference type="PROSITE" id="PS00866">
    <property type="entry name" value="CPSASE_1"/>
    <property type="match status" value="1"/>
</dbReference>
<dbReference type="InterPro" id="IPR016185">
    <property type="entry name" value="PreATP-grasp_dom_sf"/>
</dbReference>
<dbReference type="PANTHER" id="PTHR48095">
    <property type="entry name" value="PYRUVATE CARBOXYLASE SUBUNIT A"/>
    <property type="match status" value="1"/>
</dbReference>
<keyword evidence="17" id="KW-1185">Reference proteome</keyword>
<comment type="caution">
    <text evidence="16">The sequence shown here is derived from an EMBL/GenBank/DDBJ whole genome shotgun (WGS) entry which is preliminary data.</text>
</comment>
<evidence type="ECO:0000259" key="15">
    <source>
        <dbReference type="PROSITE" id="PS50979"/>
    </source>
</evidence>
<evidence type="ECO:0000256" key="12">
    <source>
        <dbReference type="PROSITE-ProRule" id="PRU00409"/>
    </source>
</evidence>
<dbReference type="Pfam" id="PF02785">
    <property type="entry name" value="Biotin_carb_C"/>
    <property type="match status" value="1"/>
</dbReference>
<dbReference type="AlphaFoldDB" id="C4FM57"/>